<dbReference type="EMBL" id="JZSH01000084">
    <property type="protein sequence ID" value="KJF77987.1"/>
    <property type="molecule type" value="Genomic_DNA"/>
</dbReference>
<reference evidence="1 2" key="1">
    <citation type="submission" date="2015-02" db="EMBL/GenBank/DDBJ databases">
        <title>Whole genome shotgun sequencing of cultured foodborne pathogen.</title>
        <authorList>
            <person name="Timme R."/>
            <person name="Allard M.W."/>
            <person name="Strain E."/>
            <person name="Evans P.S."/>
            <person name="Brown E."/>
        </authorList>
    </citation>
    <scope>NUCLEOTIDE SEQUENCE [LARGE SCALE GENOMIC DNA]</scope>
    <source>
        <strain evidence="1 2">GCSL-TSO-24</strain>
    </source>
</reference>
<evidence type="ECO:0000313" key="2">
    <source>
        <dbReference type="Proteomes" id="UP000032582"/>
    </source>
</evidence>
<protein>
    <submittedName>
        <fullName evidence="1">Uncharacterized protein</fullName>
    </submittedName>
</protein>
<dbReference type="AlphaFoldDB" id="A0A0D8L7Z5"/>
<dbReference type="Proteomes" id="UP000032582">
    <property type="component" value="Unassembled WGS sequence"/>
</dbReference>
<gene>
    <name evidence="1" type="ORF">UA45_09040</name>
</gene>
<accession>A0A0D8L7Z5</accession>
<name>A0A0D8L7Z5_MORMO</name>
<comment type="caution">
    <text evidence="1">The sequence shown here is derived from an EMBL/GenBank/DDBJ whole genome shotgun (WGS) entry which is preliminary data.</text>
</comment>
<organism evidence="1 2">
    <name type="scientific">Morganella morganii</name>
    <name type="common">Proteus morganii</name>
    <dbReference type="NCBI Taxonomy" id="582"/>
    <lineage>
        <taxon>Bacteria</taxon>
        <taxon>Pseudomonadati</taxon>
        <taxon>Pseudomonadota</taxon>
        <taxon>Gammaproteobacteria</taxon>
        <taxon>Enterobacterales</taxon>
        <taxon>Morganellaceae</taxon>
        <taxon>Morganella</taxon>
    </lineage>
</organism>
<sequence>MIFDTIRTHIISNFYQSGILSALFMTFAREQQNRCDWPSTGDSLRINVIVKTKTKLKIRI</sequence>
<evidence type="ECO:0000313" key="1">
    <source>
        <dbReference type="EMBL" id="KJF77987.1"/>
    </source>
</evidence>
<proteinExistence type="predicted"/>